<protein>
    <submittedName>
        <fullName evidence="1">Uncharacterized protein</fullName>
    </submittedName>
</protein>
<organism evidence="1 2">
    <name type="scientific">Chaetomium fimeti</name>
    <dbReference type="NCBI Taxonomy" id="1854472"/>
    <lineage>
        <taxon>Eukaryota</taxon>
        <taxon>Fungi</taxon>
        <taxon>Dikarya</taxon>
        <taxon>Ascomycota</taxon>
        <taxon>Pezizomycotina</taxon>
        <taxon>Sordariomycetes</taxon>
        <taxon>Sordariomycetidae</taxon>
        <taxon>Sordariales</taxon>
        <taxon>Chaetomiaceae</taxon>
        <taxon>Chaetomium</taxon>
    </lineage>
</organism>
<gene>
    <name evidence="1" type="ORF">B0H64DRAFT_478602</name>
</gene>
<dbReference type="EMBL" id="JAUEPN010000010">
    <property type="protein sequence ID" value="KAK3291316.1"/>
    <property type="molecule type" value="Genomic_DNA"/>
</dbReference>
<dbReference type="Proteomes" id="UP001278766">
    <property type="component" value="Unassembled WGS sequence"/>
</dbReference>
<name>A0AAE0LMX0_9PEZI</name>
<sequence>MDTPNVADPASTEAAAAATANTPHLDSAVRVLVQTQTHLVPGDKSTDFAEREDAMLSLIGQHVWQRELDQFRERHWNYQCHFALDNVECWFLVDHHGPDESPPPDPPIVWYRWTGTEFVMVRDPLPSRVRRELRYYPFQRVNRVLIQEYPKQPPPRVYKSRTEEIRIKRWILYETLLGNLGLTEELLRFARDYPDAAEWVKLRVPPEAWARLEHLSTFVLQQREPEEGHP</sequence>
<accession>A0AAE0LMX0</accession>
<dbReference type="AlphaFoldDB" id="A0AAE0LMX0"/>
<reference evidence="1" key="2">
    <citation type="submission" date="2023-06" db="EMBL/GenBank/DDBJ databases">
        <authorList>
            <consortium name="Lawrence Berkeley National Laboratory"/>
            <person name="Haridas S."/>
            <person name="Hensen N."/>
            <person name="Bonometti L."/>
            <person name="Westerberg I."/>
            <person name="Brannstrom I.O."/>
            <person name="Guillou S."/>
            <person name="Cros-Aarteil S."/>
            <person name="Calhoun S."/>
            <person name="Kuo A."/>
            <person name="Mondo S."/>
            <person name="Pangilinan J."/>
            <person name="Riley R."/>
            <person name="Labutti K."/>
            <person name="Andreopoulos B."/>
            <person name="Lipzen A."/>
            <person name="Chen C."/>
            <person name="Yanf M."/>
            <person name="Daum C."/>
            <person name="Ng V."/>
            <person name="Clum A."/>
            <person name="Steindorff A."/>
            <person name="Ohm R."/>
            <person name="Martin F."/>
            <person name="Silar P."/>
            <person name="Natvig D."/>
            <person name="Lalanne C."/>
            <person name="Gautier V."/>
            <person name="Ament-Velasquez S.L."/>
            <person name="Kruys A."/>
            <person name="Hutchinson M.I."/>
            <person name="Powell A.J."/>
            <person name="Barry K."/>
            <person name="Miller A.N."/>
            <person name="Grigoriev I.V."/>
            <person name="Debuchy R."/>
            <person name="Gladieux P."/>
            <person name="Thoren M.H."/>
            <person name="Johannesson H."/>
        </authorList>
    </citation>
    <scope>NUCLEOTIDE SEQUENCE</scope>
    <source>
        <strain evidence="1">CBS 168.71</strain>
    </source>
</reference>
<proteinExistence type="predicted"/>
<reference evidence="1" key="1">
    <citation type="journal article" date="2023" name="Mol. Phylogenet. Evol.">
        <title>Genome-scale phylogeny and comparative genomics of the fungal order Sordariales.</title>
        <authorList>
            <person name="Hensen N."/>
            <person name="Bonometti L."/>
            <person name="Westerberg I."/>
            <person name="Brannstrom I.O."/>
            <person name="Guillou S."/>
            <person name="Cros-Aarteil S."/>
            <person name="Calhoun S."/>
            <person name="Haridas S."/>
            <person name="Kuo A."/>
            <person name="Mondo S."/>
            <person name="Pangilinan J."/>
            <person name="Riley R."/>
            <person name="LaButti K."/>
            <person name="Andreopoulos B."/>
            <person name="Lipzen A."/>
            <person name="Chen C."/>
            <person name="Yan M."/>
            <person name="Daum C."/>
            <person name="Ng V."/>
            <person name="Clum A."/>
            <person name="Steindorff A."/>
            <person name="Ohm R.A."/>
            <person name="Martin F."/>
            <person name="Silar P."/>
            <person name="Natvig D.O."/>
            <person name="Lalanne C."/>
            <person name="Gautier V."/>
            <person name="Ament-Velasquez S.L."/>
            <person name="Kruys A."/>
            <person name="Hutchinson M.I."/>
            <person name="Powell A.J."/>
            <person name="Barry K."/>
            <person name="Miller A.N."/>
            <person name="Grigoriev I.V."/>
            <person name="Debuchy R."/>
            <person name="Gladieux P."/>
            <person name="Hiltunen Thoren M."/>
            <person name="Johannesson H."/>
        </authorList>
    </citation>
    <scope>NUCLEOTIDE SEQUENCE</scope>
    <source>
        <strain evidence="1">CBS 168.71</strain>
    </source>
</reference>
<comment type="caution">
    <text evidence="1">The sequence shown here is derived from an EMBL/GenBank/DDBJ whole genome shotgun (WGS) entry which is preliminary data.</text>
</comment>
<evidence type="ECO:0000313" key="1">
    <source>
        <dbReference type="EMBL" id="KAK3291316.1"/>
    </source>
</evidence>
<dbReference type="RefSeq" id="XP_062654830.1">
    <property type="nucleotide sequence ID" value="XM_062808260.1"/>
</dbReference>
<keyword evidence="2" id="KW-1185">Reference proteome</keyword>
<dbReference type="GeneID" id="87845208"/>
<evidence type="ECO:0000313" key="2">
    <source>
        <dbReference type="Proteomes" id="UP001278766"/>
    </source>
</evidence>